<keyword evidence="1" id="KW-0175">Coiled coil</keyword>
<protein>
    <submittedName>
        <fullName evidence="2">SAM-dependent methyltransferase</fullName>
    </submittedName>
</protein>
<accession>A0A552VCX8</accession>
<dbReference type="EMBL" id="VJXW01000002">
    <property type="protein sequence ID" value="TRW28332.1"/>
    <property type="molecule type" value="Genomic_DNA"/>
</dbReference>
<dbReference type="PANTHER" id="PTHR38451">
    <property type="entry name" value="TRNA (ADENINE(22)-N(1))-METHYLTRANSFERASE"/>
    <property type="match status" value="1"/>
</dbReference>
<dbReference type="PANTHER" id="PTHR38451:SF1">
    <property type="entry name" value="TRNA (ADENINE(22)-N(1))-METHYLTRANSFERASE"/>
    <property type="match status" value="1"/>
</dbReference>
<name>A0A552VCX8_9FIRM</name>
<comment type="caution">
    <text evidence="2">The sequence shown here is derived from an EMBL/GenBank/DDBJ whole genome shotgun (WGS) entry which is preliminary data.</text>
</comment>
<keyword evidence="2" id="KW-0808">Transferase</keyword>
<gene>
    <name evidence="2" type="ORF">FL857_02395</name>
</gene>
<dbReference type="Proteomes" id="UP000319424">
    <property type="component" value="Unassembled WGS sequence"/>
</dbReference>
<feature type="coiled-coil region" evidence="1">
    <location>
        <begin position="186"/>
        <end position="220"/>
    </location>
</feature>
<evidence type="ECO:0000313" key="2">
    <source>
        <dbReference type="EMBL" id="TRW28332.1"/>
    </source>
</evidence>
<proteinExistence type="predicted"/>
<dbReference type="SUPFAM" id="SSF53335">
    <property type="entry name" value="S-adenosyl-L-methionine-dependent methyltransferases"/>
    <property type="match status" value="1"/>
</dbReference>
<dbReference type="GO" id="GO:0160105">
    <property type="term" value="F:tRNA (adenine(22)-N1)-methyltransferase activity"/>
    <property type="evidence" value="ECO:0007669"/>
    <property type="project" value="InterPro"/>
</dbReference>
<dbReference type="PIRSF" id="PIRSF018637">
    <property type="entry name" value="TrmK"/>
    <property type="match status" value="1"/>
</dbReference>
<dbReference type="InterPro" id="IPR006901">
    <property type="entry name" value="TrmK"/>
</dbReference>
<reference evidence="2 3" key="1">
    <citation type="submission" date="2019-07" db="EMBL/GenBank/DDBJ databases">
        <title>Criibacterium bergeronii gen. nov., sp. nov. isolated from human clinical samples.</title>
        <authorList>
            <person name="Maheux A.F."/>
            <person name="Boudreau D.K."/>
            <person name="Berube E."/>
            <person name="Brodeur S."/>
            <person name="Bernard K.A."/>
            <person name="Abed J.Y."/>
            <person name="Ducrey E."/>
            <person name="Guay E.F."/>
            <person name="Raymond F."/>
            <person name="Corbeil J."/>
            <person name="Domingo M.-C."/>
            <person name="Roy P.H."/>
            <person name="Boissinot M."/>
            <person name="Tocheva E.I."/>
            <person name="Omar R.F."/>
        </authorList>
    </citation>
    <scope>NUCLEOTIDE SEQUENCE [LARGE SCALE GENOMIC DNA]</scope>
    <source>
        <strain evidence="2 3">CCRI-24246</strain>
    </source>
</reference>
<dbReference type="GO" id="GO:0032259">
    <property type="term" value="P:methylation"/>
    <property type="evidence" value="ECO:0007669"/>
    <property type="project" value="UniProtKB-KW"/>
</dbReference>
<dbReference type="RefSeq" id="WP_144015587.1">
    <property type="nucleotide sequence ID" value="NZ_VJXW01000002.1"/>
</dbReference>
<dbReference type="Pfam" id="PF12847">
    <property type="entry name" value="Methyltransf_18"/>
    <property type="match status" value="1"/>
</dbReference>
<dbReference type="OrthoDB" id="5881184at2"/>
<dbReference type="Gene3D" id="3.40.50.150">
    <property type="entry name" value="Vaccinia Virus protein VP39"/>
    <property type="match status" value="1"/>
</dbReference>
<evidence type="ECO:0000313" key="3">
    <source>
        <dbReference type="Proteomes" id="UP000319424"/>
    </source>
</evidence>
<organism evidence="2 3">
    <name type="scientific">Criibacterium bergeronii</name>
    <dbReference type="NCBI Taxonomy" id="1871336"/>
    <lineage>
        <taxon>Bacteria</taxon>
        <taxon>Bacillati</taxon>
        <taxon>Bacillota</taxon>
        <taxon>Clostridia</taxon>
        <taxon>Peptostreptococcales</taxon>
        <taxon>Filifactoraceae</taxon>
        <taxon>Criibacterium</taxon>
    </lineage>
</organism>
<dbReference type="InterPro" id="IPR029063">
    <property type="entry name" value="SAM-dependent_MTases_sf"/>
</dbReference>
<sequence length="240" mass="27450">MISSRLRFISSLISPVEVIADIGSDHGYIPADLLKNDIAKKIIATDISAPSVQKAIDLMEKLNLSEKSDFRVGNGLEVLNVDEADTVIIAGMGGKLICEILQNGYKNKFKEKIPTFVLQPVQQVGDLRYFLIKNDFDILDEHIFVDQGKVYQVMISRKINSEKTHSLYKIDLNNQVQIKYGTINIKKKSQILISQLEREYDKLNALIEKLELNNIEKELIESKKIYLYQLEKVRYEISKS</sequence>
<keyword evidence="2" id="KW-0489">Methyltransferase</keyword>
<dbReference type="AlphaFoldDB" id="A0A552VCX8"/>
<evidence type="ECO:0000256" key="1">
    <source>
        <dbReference type="SAM" id="Coils"/>
    </source>
</evidence>